<dbReference type="PANTHER" id="PTHR15651:SF7">
    <property type="entry name" value="ARMADILLO REPEAT-CONTAINING PROTEIN 8"/>
    <property type="match status" value="1"/>
</dbReference>
<dbReference type="GO" id="GO:0034657">
    <property type="term" value="C:GID complex"/>
    <property type="evidence" value="ECO:0007669"/>
    <property type="project" value="TreeGrafter"/>
</dbReference>
<sequence>MARPHDPPILGQLRTARTTTEQAAALRALKNDAVGHVQKKEQWIGLGVLEPIVRTIEADKGSSKLNGKSKHRRFSSRPLTGEDDAQLQALQCLASFANGGPAFLAPVLASDALPEVLAKICPYANPGRIVLAALRVLEGVVESSLLATPSSPHNTQSLAEEILVAPYIESFNAILTGSTDNHIIQAQIEAVCNLISKLCNEEKQQQALTMSGTLDVLALRLASFAVADGSAVPGAVEAAKRDGLFEAFPAAAPLSAKLDPVLQAIAAIVGESKYRAVRLTLTPAILAVFPVLPFPAPKWLNTSRALLGYPVEDDGENMDLSPLEYALPAVPLASFSGGITALNGLGRGAADIANGTHTSQDQPESPLLPWLVHLVRSRQDEERLVAASLLALLYRAGLGNSTIREASIGLLVVPLVVSMIATAMEKPAAAGVAAQARQRQILEQGPVVLARLILDSEHLQRVASKCKAVSVLTRLLKLSYTPPDVLQEPGLWTPYPDGDMEVETNSPKTQLGDQGQNPRIAHLIRVREGALKAVAALASGKEEYRKAFIAEDFLPYVTESLTEYPQKPQPPPSAAKDQAKNSNSKGSRRASKITPGYGRNSLGVLIGACHVIRTISRSLSSLRTALVDHGVGFRILDLVKHPQLCVAIPATAAITNLVVDASPVCEPLVEAGVMGVLCEHAHAHDPELRLSALWALKHLVDALGPDQKKECLRELQPAWLMELIHNDPDDDLSRVNGNRSQDEDDMDEEEDDEDEEEKEEEEEEDEDSMGHQHRWFSGVDGDFVVLDASGSSRMRAAEDQLAQVRDRELNPARKARNNDIAVQEQALDFIRNMIGRPPSTAYAYTSDDMSSMIDHLLRVIGEDRFFGVLKAKLRPRHTQPFSRRRAGSGRDSRVVYPQPQIIAAVIHVLVHIAGSDNEHRKLIMSQRELLQSVTQQSTKDKQVRLGICHLAMNLMEFDERSTFEEAKTRASELNEFGFTGRLEEIRGETRDLDIKERSKEALTAIQIPAFHAY</sequence>
<name>A0A9P8CRJ4_9HYPO</name>
<dbReference type="OrthoDB" id="5559898at2759"/>
<keyword evidence="3" id="KW-0963">Cytoplasm</keyword>
<evidence type="ECO:0000256" key="2">
    <source>
        <dbReference type="ARBA" id="ARBA00004496"/>
    </source>
</evidence>
<accession>A0A9P8CRJ4</accession>
<keyword evidence="8" id="KW-1185">Reference proteome</keyword>
<comment type="subcellular location">
    <subcellularLocation>
        <location evidence="2">Cytoplasm</location>
    </subcellularLocation>
    <subcellularLocation>
        <location evidence="1">Nucleus</location>
    </subcellularLocation>
</comment>
<feature type="region of interest" description="Disordered" evidence="6">
    <location>
        <begin position="730"/>
        <end position="773"/>
    </location>
</feature>
<evidence type="ECO:0000256" key="4">
    <source>
        <dbReference type="ARBA" id="ARBA00022737"/>
    </source>
</evidence>
<evidence type="ECO:0000313" key="7">
    <source>
        <dbReference type="EMBL" id="KAG9256392.1"/>
    </source>
</evidence>
<evidence type="ECO:0000256" key="5">
    <source>
        <dbReference type="ARBA" id="ARBA00023242"/>
    </source>
</evidence>
<dbReference type="EMBL" id="MU251248">
    <property type="protein sequence ID" value="KAG9256392.1"/>
    <property type="molecule type" value="Genomic_DNA"/>
</dbReference>
<feature type="region of interest" description="Disordered" evidence="6">
    <location>
        <begin position="562"/>
        <end position="595"/>
    </location>
</feature>
<keyword evidence="5" id="KW-0539">Nucleus</keyword>
<dbReference type="GO" id="GO:0043161">
    <property type="term" value="P:proteasome-mediated ubiquitin-dependent protein catabolic process"/>
    <property type="evidence" value="ECO:0007669"/>
    <property type="project" value="TreeGrafter"/>
</dbReference>
<reference evidence="7" key="1">
    <citation type="journal article" date="2021" name="IMA Fungus">
        <title>Genomic characterization of three marine fungi, including Emericellopsis atlantica sp. nov. with signatures of a generalist lifestyle and marine biomass degradation.</title>
        <authorList>
            <person name="Hagestad O.C."/>
            <person name="Hou L."/>
            <person name="Andersen J.H."/>
            <person name="Hansen E.H."/>
            <person name="Altermark B."/>
            <person name="Li C."/>
            <person name="Kuhnert E."/>
            <person name="Cox R.J."/>
            <person name="Crous P.W."/>
            <person name="Spatafora J.W."/>
            <person name="Lail K."/>
            <person name="Amirebrahimi M."/>
            <person name="Lipzen A."/>
            <person name="Pangilinan J."/>
            <person name="Andreopoulos W."/>
            <person name="Hayes R.D."/>
            <person name="Ng V."/>
            <person name="Grigoriev I.V."/>
            <person name="Jackson S.A."/>
            <person name="Sutton T.D.S."/>
            <person name="Dobson A.D.W."/>
            <person name="Rama T."/>
        </authorList>
    </citation>
    <scope>NUCLEOTIDE SEQUENCE</scope>
    <source>
        <strain evidence="7">TS7</strain>
    </source>
</reference>
<dbReference type="InterPro" id="IPR038739">
    <property type="entry name" value="ARMC8/Vid28"/>
</dbReference>
<dbReference type="SUPFAM" id="SSF48371">
    <property type="entry name" value="ARM repeat"/>
    <property type="match status" value="2"/>
</dbReference>
<comment type="caution">
    <text evidence="7">The sequence shown here is derived from an EMBL/GenBank/DDBJ whole genome shotgun (WGS) entry which is preliminary data.</text>
</comment>
<feature type="region of interest" description="Disordered" evidence="6">
    <location>
        <begin position="61"/>
        <end position="80"/>
    </location>
</feature>
<evidence type="ECO:0000256" key="3">
    <source>
        <dbReference type="ARBA" id="ARBA00022490"/>
    </source>
</evidence>
<evidence type="ECO:0000256" key="1">
    <source>
        <dbReference type="ARBA" id="ARBA00004123"/>
    </source>
</evidence>
<dbReference type="InterPro" id="IPR016024">
    <property type="entry name" value="ARM-type_fold"/>
</dbReference>
<dbReference type="InterPro" id="IPR011989">
    <property type="entry name" value="ARM-like"/>
</dbReference>
<protein>
    <submittedName>
        <fullName evidence="7">Armadillo repeat protein</fullName>
    </submittedName>
</protein>
<keyword evidence="4" id="KW-0677">Repeat</keyword>
<organism evidence="7 8">
    <name type="scientific">Emericellopsis atlantica</name>
    <dbReference type="NCBI Taxonomy" id="2614577"/>
    <lineage>
        <taxon>Eukaryota</taxon>
        <taxon>Fungi</taxon>
        <taxon>Dikarya</taxon>
        <taxon>Ascomycota</taxon>
        <taxon>Pezizomycotina</taxon>
        <taxon>Sordariomycetes</taxon>
        <taxon>Hypocreomycetidae</taxon>
        <taxon>Hypocreales</taxon>
        <taxon>Bionectriaceae</taxon>
        <taxon>Emericellopsis</taxon>
    </lineage>
</organism>
<dbReference type="Proteomes" id="UP000887229">
    <property type="component" value="Unassembled WGS sequence"/>
</dbReference>
<proteinExistence type="predicted"/>
<dbReference type="RefSeq" id="XP_046120316.1">
    <property type="nucleotide sequence ID" value="XM_046266581.1"/>
</dbReference>
<evidence type="ECO:0000313" key="8">
    <source>
        <dbReference type="Proteomes" id="UP000887229"/>
    </source>
</evidence>
<dbReference type="GeneID" id="70297484"/>
<evidence type="ECO:0000256" key="6">
    <source>
        <dbReference type="SAM" id="MobiDB-lite"/>
    </source>
</evidence>
<dbReference type="Gene3D" id="1.25.10.10">
    <property type="entry name" value="Leucine-rich Repeat Variant"/>
    <property type="match status" value="3"/>
</dbReference>
<dbReference type="AlphaFoldDB" id="A0A9P8CRJ4"/>
<dbReference type="PANTHER" id="PTHR15651">
    <property type="entry name" value="ARMADILLO REPEAT-CONTAINING PROTEIN 8"/>
    <property type="match status" value="1"/>
</dbReference>
<dbReference type="GO" id="GO:0005634">
    <property type="term" value="C:nucleus"/>
    <property type="evidence" value="ECO:0007669"/>
    <property type="project" value="UniProtKB-SubCell"/>
</dbReference>
<dbReference type="GO" id="GO:0005737">
    <property type="term" value="C:cytoplasm"/>
    <property type="evidence" value="ECO:0007669"/>
    <property type="project" value="UniProtKB-SubCell"/>
</dbReference>
<gene>
    <name evidence="7" type="ORF">F5Z01DRAFT_720554</name>
</gene>
<feature type="compositionally biased region" description="Acidic residues" evidence="6">
    <location>
        <begin position="742"/>
        <end position="767"/>
    </location>
</feature>